<keyword evidence="5" id="KW-0862">Zinc</keyword>
<evidence type="ECO:0000259" key="10">
    <source>
        <dbReference type="PROSITE" id="PS50157"/>
    </source>
</evidence>
<dbReference type="PANTHER" id="PTHR24404">
    <property type="entry name" value="ZINC FINGER PROTEIN"/>
    <property type="match status" value="1"/>
</dbReference>
<dbReference type="GO" id="GO:0003700">
    <property type="term" value="F:DNA-binding transcription factor activity"/>
    <property type="evidence" value="ECO:0007669"/>
    <property type="project" value="TreeGrafter"/>
</dbReference>
<feature type="region of interest" description="Disordered" evidence="9">
    <location>
        <begin position="358"/>
        <end position="379"/>
    </location>
</feature>
<organism evidence="11 12">
    <name type="scientific">Caenorhabditis japonica</name>
    <dbReference type="NCBI Taxonomy" id="281687"/>
    <lineage>
        <taxon>Eukaryota</taxon>
        <taxon>Metazoa</taxon>
        <taxon>Ecdysozoa</taxon>
        <taxon>Nematoda</taxon>
        <taxon>Chromadorea</taxon>
        <taxon>Rhabditida</taxon>
        <taxon>Rhabditina</taxon>
        <taxon>Rhabditomorpha</taxon>
        <taxon>Rhabditoidea</taxon>
        <taxon>Rhabditidae</taxon>
        <taxon>Peloderinae</taxon>
        <taxon>Caenorhabditis</taxon>
    </lineage>
</organism>
<dbReference type="InterPro" id="IPR050589">
    <property type="entry name" value="Ikaros_C2H2-ZF"/>
</dbReference>
<keyword evidence="12" id="KW-1185">Reference proteome</keyword>
<evidence type="ECO:0000256" key="4">
    <source>
        <dbReference type="ARBA" id="ARBA00022771"/>
    </source>
</evidence>
<feature type="compositionally biased region" description="Basic and acidic residues" evidence="9">
    <location>
        <begin position="106"/>
        <end position="117"/>
    </location>
</feature>
<dbReference type="SMART" id="SM00355">
    <property type="entry name" value="ZnF_C2H2"/>
    <property type="match status" value="3"/>
</dbReference>
<dbReference type="InterPro" id="IPR013087">
    <property type="entry name" value="Znf_C2H2_type"/>
</dbReference>
<dbReference type="InterPro" id="IPR036236">
    <property type="entry name" value="Znf_C2H2_sf"/>
</dbReference>
<sequence length="379" mass="43653">MRRQKTDEERSWSSVARHFLCVECHKYFRNKREYYWHTEDCLLEAFEREVSISNSRGNEEENDDEWVADEQPSTSKEPVKETKPLVEKIKPETGSTPSVTDPPDPSNKETDDTRNWEARRKAEEVIAGPRGTQIIVSVEPQIDEIEQEDEDCEPPLLVSQVDPEAGEKEDDNANADPEIEMEFPDESGPLSFIPSGKVIGALANPDDGSKPKMECPTCGLVLYRHNFAAHFRIHTGEQPYGCDYCGKRFRTTSSLKVHKRAHTGEKPYQCPSCTYRTITKRNLDRHIVNHHIRNAIIKGPIMRRSRTIPRYNPEDEEDVVETAMTPAMKFSANARVVRTRQQQQREVPQREDHTYIAQQNSAGYEEEMIEEEVEGEEVY</sequence>
<dbReference type="Gene3D" id="3.30.160.60">
    <property type="entry name" value="Classic Zinc Finger"/>
    <property type="match status" value="2"/>
</dbReference>
<evidence type="ECO:0000256" key="5">
    <source>
        <dbReference type="ARBA" id="ARBA00022833"/>
    </source>
</evidence>
<evidence type="ECO:0000256" key="1">
    <source>
        <dbReference type="ARBA" id="ARBA00004123"/>
    </source>
</evidence>
<keyword evidence="3" id="KW-0677">Repeat</keyword>
<reference evidence="12" key="1">
    <citation type="submission" date="2010-08" db="EMBL/GenBank/DDBJ databases">
        <authorList>
            <consortium name="Caenorhabditis japonica Sequencing Consortium"/>
            <person name="Wilson R.K."/>
        </authorList>
    </citation>
    <scope>NUCLEOTIDE SEQUENCE [LARGE SCALE GENOMIC DNA]</scope>
    <source>
        <strain evidence="12">DF5081</strain>
    </source>
</reference>
<dbReference type="GO" id="GO:0005634">
    <property type="term" value="C:nucleus"/>
    <property type="evidence" value="ECO:0007669"/>
    <property type="project" value="UniProtKB-SubCell"/>
</dbReference>
<dbReference type="Proteomes" id="UP000005237">
    <property type="component" value="Unassembled WGS sequence"/>
</dbReference>
<dbReference type="GO" id="GO:0000978">
    <property type="term" value="F:RNA polymerase II cis-regulatory region sequence-specific DNA binding"/>
    <property type="evidence" value="ECO:0007669"/>
    <property type="project" value="TreeGrafter"/>
</dbReference>
<dbReference type="PANTHER" id="PTHR24404:SF114">
    <property type="entry name" value="KLUMPFUSS, ISOFORM B-RELATED"/>
    <property type="match status" value="1"/>
</dbReference>
<dbReference type="PROSITE" id="PS50157">
    <property type="entry name" value="ZINC_FINGER_C2H2_2"/>
    <property type="match status" value="1"/>
</dbReference>
<dbReference type="GO" id="GO:0008270">
    <property type="term" value="F:zinc ion binding"/>
    <property type="evidence" value="ECO:0007669"/>
    <property type="project" value="UniProtKB-KW"/>
</dbReference>
<evidence type="ECO:0000256" key="9">
    <source>
        <dbReference type="SAM" id="MobiDB-lite"/>
    </source>
</evidence>
<dbReference type="FunFam" id="3.30.160.60:FF:001755">
    <property type="entry name" value="Zinc finger protein 989"/>
    <property type="match status" value="1"/>
</dbReference>
<evidence type="ECO:0000256" key="8">
    <source>
        <dbReference type="PROSITE-ProRule" id="PRU00042"/>
    </source>
</evidence>
<dbReference type="PROSITE" id="PS00028">
    <property type="entry name" value="ZINC_FINGER_C2H2_1"/>
    <property type="match status" value="1"/>
</dbReference>
<dbReference type="FunFam" id="3.30.160.60:FF:002343">
    <property type="entry name" value="Zinc finger protein 33A"/>
    <property type="match status" value="1"/>
</dbReference>
<keyword evidence="7" id="KW-0539">Nucleus</keyword>
<dbReference type="OMA" id="WHTEDCL"/>
<protein>
    <submittedName>
        <fullName evidence="11">C2H2-type domain-containing protein</fullName>
    </submittedName>
</protein>
<reference evidence="11" key="2">
    <citation type="submission" date="2022-06" db="UniProtKB">
        <authorList>
            <consortium name="EnsemblMetazoa"/>
        </authorList>
    </citation>
    <scope>IDENTIFICATION</scope>
    <source>
        <strain evidence="11">DF5081</strain>
    </source>
</reference>
<accession>A0A8R1DPG5</accession>
<dbReference type="EnsemblMetazoa" id="CJA07517.1">
    <property type="protein sequence ID" value="CJA07517.1"/>
    <property type="gene ID" value="WBGene00126721"/>
</dbReference>
<feature type="compositionally biased region" description="Basic and acidic residues" evidence="9">
    <location>
        <begin position="77"/>
        <end position="91"/>
    </location>
</feature>
<evidence type="ECO:0000313" key="11">
    <source>
        <dbReference type="EnsemblMetazoa" id="CJA07517.1"/>
    </source>
</evidence>
<dbReference type="AlphaFoldDB" id="A0A8R1DPG5"/>
<evidence type="ECO:0000256" key="6">
    <source>
        <dbReference type="ARBA" id="ARBA00023125"/>
    </source>
</evidence>
<feature type="compositionally biased region" description="Acidic residues" evidence="9">
    <location>
        <begin position="364"/>
        <end position="379"/>
    </location>
</feature>
<evidence type="ECO:0000256" key="2">
    <source>
        <dbReference type="ARBA" id="ARBA00022723"/>
    </source>
</evidence>
<evidence type="ECO:0000256" key="7">
    <source>
        <dbReference type="ARBA" id="ARBA00023242"/>
    </source>
</evidence>
<keyword evidence="2" id="KW-0479">Metal-binding</keyword>
<keyword evidence="6" id="KW-0238">DNA-binding</keyword>
<keyword evidence="4 8" id="KW-0863">Zinc-finger</keyword>
<dbReference type="GO" id="GO:0006357">
    <property type="term" value="P:regulation of transcription by RNA polymerase II"/>
    <property type="evidence" value="ECO:0007669"/>
    <property type="project" value="TreeGrafter"/>
</dbReference>
<dbReference type="Pfam" id="PF00096">
    <property type="entry name" value="zf-C2H2"/>
    <property type="match status" value="1"/>
</dbReference>
<evidence type="ECO:0000256" key="3">
    <source>
        <dbReference type="ARBA" id="ARBA00022737"/>
    </source>
</evidence>
<evidence type="ECO:0000313" key="12">
    <source>
        <dbReference type="Proteomes" id="UP000005237"/>
    </source>
</evidence>
<name>A0A8R1DPG5_CAEJA</name>
<comment type="subcellular location">
    <subcellularLocation>
        <location evidence="1">Nucleus</location>
    </subcellularLocation>
</comment>
<dbReference type="SUPFAM" id="SSF57667">
    <property type="entry name" value="beta-beta-alpha zinc fingers"/>
    <property type="match status" value="2"/>
</dbReference>
<feature type="domain" description="C2H2-type" evidence="10">
    <location>
        <begin position="240"/>
        <end position="267"/>
    </location>
</feature>
<feature type="region of interest" description="Disordered" evidence="9">
    <location>
        <begin position="53"/>
        <end position="117"/>
    </location>
</feature>
<proteinExistence type="predicted"/>